<feature type="domain" description="PDZ" evidence="5">
    <location>
        <begin position="295"/>
        <end position="344"/>
    </location>
</feature>
<dbReference type="AlphaFoldDB" id="A0A1Z5JQJ7"/>
<evidence type="ECO:0000313" key="7">
    <source>
        <dbReference type="Proteomes" id="UP000198406"/>
    </source>
</evidence>
<dbReference type="PRINTS" id="PR00834">
    <property type="entry name" value="PROTEASES2C"/>
</dbReference>
<dbReference type="InParanoid" id="A0A1Z5JQJ7"/>
<feature type="region of interest" description="Disordered" evidence="4">
    <location>
        <begin position="16"/>
        <end position="36"/>
    </location>
</feature>
<dbReference type="GO" id="GO:0006508">
    <property type="term" value="P:proteolysis"/>
    <property type="evidence" value="ECO:0007669"/>
    <property type="project" value="UniProtKB-KW"/>
</dbReference>
<evidence type="ECO:0000259" key="5">
    <source>
        <dbReference type="PROSITE" id="PS50106"/>
    </source>
</evidence>
<dbReference type="Pfam" id="PF13365">
    <property type="entry name" value="Trypsin_2"/>
    <property type="match status" value="1"/>
</dbReference>
<sequence>MLTFFTSNALKAPEGRQSLSTVAGSKHATELKNETSPASRELRLDFVTETVRKVGPAVVRIIAETKPSKGIEGPSDEVRQNFGSGFIFSEDGLILTKAHGMEEADKITVSLPDGREYEAIVKGIDPIVDIAVLKIVSANESNEFPVAKLVDSDVLNVGQIVVAIGNPAEFDNTVTMGIVSGLGRSSTTISGPHIKVDYIQTDVAMNSGSSGGPLIDVETGDVVGINAGSVDSMAGTTFSIPINRIRHIIDSLSQGREVQHGYLGLSVMKCTPAWARQINAKLIDSSSYRAPEIHGVFVQTVHPFTPAEKGELRLGDVIIEVGGEGVQVPDDLRRFIDRAAVGEV</sequence>
<evidence type="ECO:0000256" key="1">
    <source>
        <dbReference type="ARBA" id="ARBA00010541"/>
    </source>
</evidence>
<dbReference type="PANTHER" id="PTHR22939">
    <property type="entry name" value="SERINE PROTEASE FAMILY S1C HTRA-RELATED"/>
    <property type="match status" value="1"/>
</dbReference>
<organism evidence="6 7">
    <name type="scientific">Fistulifera solaris</name>
    <name type="common">Oleaginous diatom</name>
    <dbReference type="NCBI Taxonomy" id="1519565"/>
    <lineage>
        <taxon>Eukaryota</taxon>
        <taxon>Sar</taxon>
        <taxon>Stramenopiles</taxon>
        <taxon>Ochrophyta</taxon>
        <taxon>Bacillariophyta</taxon>
        <taxon>Bacillariophyceae</taxon>
        <taxon>Bacillariophycidae</taxon>
        <taxon>Naviculales</taxon>
        <taxon>Naviculaceae</taxon>
        <taxon>Fistulifera</taxon>
    </lineage>
</organism>
<dbReference type="GO" id="GO:0004252">
    <property type="term" value="F:serine-type endopeptidase activity"/>
    <property type="evidence" value="ECO:0007669"/>
    <property type="project" value="InterPro"/>
</dbReference>
<dbReference type="FunCoup" id="A0A1Z5JQJ7">
    <property type="interactions" value="60"/>
</dbReference>
<dbReference type="EMBL" id="BDSP01000102">
    <property type="protein sequence ID" value="GAX16229.1"/>
    <property type="molecule type" value="Genomic_DNA"/>
</dbReference>
<accession>A0A1Z5JQJ7</accession>
<dbReference type="InterPro" id="IPR009003">
    <property type="entry name" value="Peptidase_S1_PA"/>
</dbReference>
<proteinExistence type="inferred from homology"/>
<evidence type="ECO:0000256" key="2">
    <source>
        <dbReference type="ARBA" id="ARBA00022670"/>
    </source>
</evidence>
<dbReference type="PANTHER" id="PTHR22939:SF129">
    <property type="entry name" value="SERINE PROTEASE HTRA2, MITOCHONDRIAL"/>
    <property type="match status" value="1"/>
</dbReference>
<evidence type="ECO:0000313" key="6">
    <source>
        <dbReference type="EMBL" id="GAX16229.1"/>
    </source>
</evidence>
<dbReference type="Gene3D" id="2.40.10.120">
    <property type="match status" value="1"/>
</dbReference>
<evidence type="ECO:0000256" key="3">
    <source>
        <dbReference type="ARBA" id="ARBA00022801"/>
    </source>
</evidence>
<dbReference type="SUPFAM" id="SSF50494">
    <property type="entry name" value="Trypsin-like serine proteases"/>
    <property type="match status" value="1"/>
</dbReference>
<dbReference type="InterPro" id="IPR001940">
    <property type="entry name" value="Peptidase_S1C"/>
</dbReference>
<reference evidence="6 7" key="1">
    <citation type="journal article" date="2015" name="Plant Cell">
        <title>Oil accumulation by the oleaginous diatom Fistulifera solaris as revealed by the genome and transcriptome.</title>
        <authorList>
            <person name="Tanaka T."/>
            <person name="Maeda Y."/>
            <person name="Veluchamy A."/>
            <person name="Tanaka M."/>
            <person name="Abida H."/>
            <person name="Marechal E."/>
            <person name="Bowler C."/>
            <person name="Muto M."/>
            <person name="Sunaga Y."/>
            <person name="Tanaka M."/>
            <person name="Yoshino T."/>
            <person name="Taniguchi T."/>
            <person name="Fukuda Y."/>
            <person name="Nemoto M."/>
            <person name="Matsumoto M."/>
            <person name="Wong P.S."/>
            <person name="Aburatani S."/>
            <person name="Fujibuchi W."/>
        </authorList>
    </citation>
    <scope>NUCLEOTIDE SEQUENCE [LARGE SCALE GENOMIC DNA]</scope>
    <source>
        <strain evidence="6 7">JPCC DA0580</strain>
    </source>
</reference>
<dbReference type="Gene3D" id="2.30.42.10">
    <property type="match status" value="1"/>
</dbReference>
<dbReference type="OrthoDB" id="4217619at2759"/>
<protein>
    <recommendedName>
        <fullName evidence="5">PDZ domain-containing protein</fullName>
    </recommendedName>
</protein>
<dbReference type="InterPro" id="IPR001478">
    <property type="entry name" value="PDZ"/>
</dbReference>
<evidence type="ECO:0000256" key="4">
    <source>
        <dbReference type="SAM" id="MobiDB-lite"/>
    </source>
</evidence>
<dbReference type="Pfam" id="PF17820">
    <property type="entry name" value="PDZ_6"/>
    <property type="match status" value="1"/>
</dbReference>
<dbReference type="InterPro" id="IPR036034">
    <property type="entry name" value="PDZ_sf"/>
</dbReference>
<keyword evidence="3" id="KW-0378">Hydrolase</keyword>
<comment type="similarity">
    <text evidence="1">Belongs to the peptidase S1C family.</text>
</comment>
<dbReference type="PROSITE" id="PS50106">
    <property type="entry name" value="PDZ"/>
    <property type="match status" value="1"/>
</dbReference>
<gene>
    <name evidence="6" type="ORF">FisN_3Hu289</name>
</gene>
<dbReference type="Proteomes" id="UP000198406">
    <property type="component" value="Unassembled WGS sequence"/>
</dbReference>
<dbReference type="SUPFAM" id="SSF50156">
    <property type="entry name" value="PDZ domain-like"/>
    <property type="match status" value="1"/>
</dbReference>
<name>A0A1Z5JQJ7_FISSO</name>
<keyword evidence="2" id="KW-0645">Protease</keyword>
<comment type="caution">
    <text evidence="6">The sequence shown here is derived from an EMBL/GenBank/DDBJ whole genome shotgun (WGS) entry which is preliminary data.</text>
</comment>
<dbReference type="InterPro" id="IPR041489">
    <property type="entry name" value="PDZ_6"/>
</dbReference>
<keyword evidence="7" id="KW-1185">Reference proteome</keyword>